<evidence type="ECO:0008006" key="4">
    <source>
        <dbReference type="Google" id="ProtNLM"/>
    </source>
</evidence>
<feature type="non-terminal residue" evidence="2">
    <location>
        <position position="1"/>
    </location>
</feature>
<dbReference type="EMBL" id="BTSX01000005">
    <property type="protein sequence ID" value="GMS99400.1"/>
    <property type="molecule type" value="Genomic_DNA"/>
</dbReference>
<evidence type="ECO:0000256" key="1">
    <source>
        <dbReference type="SAM" id="Phobius"/>
    </source>
</evidence>
<dbReference type="AlphaFoldDB" id="A0AAV5TXY1"/>
<organism evidence="2 3">
    <name type="scientific">Pristionchus entomophagus</name>
    <dbReference type="NCBI Taxonomy" id="358040"/>
    <lineage>
        <taxon>Eukaryota</taxon>
        <taxon>Metazoa</taxon>
        <taxon>Ecdysozoa</taxon>
        <taxon>Nematoda</taxon>
        <taxon>Chromadorea</taxon>
        <taxon>Rhabditida</taxon>
        <taxon>Rhabditina</taxon>
        <taxon>Diplogasteromorpha</taxon>
        <taxon>Diplogasteroidea</taxon>
        <taxon>Neodiplogasteridae</taxon>
        <taxon>Pristionchus</taxon>
    </lineage>
</organism>
<dbReference type="Proteomes" id="UP001432027">
    <property type="component" value="Unassembled WGS sequence"/>
</dbReference>
<feature type="transmembrane region" description="Helical" evidence="1">
    <location>
        <begin position="54"/>
        <end position="72"/>
    </location>
</feature>
<protein>
    <recommendedName>
        <fullName evidence="4">G protein-coupled receptor</fullName>
    </recommendedName>
</protein>
<keyword evidence="1" id="KW-0812">Transmembrane</keyword>
<evidence type="ECO:0000313" key="2">
    <source>
        <dbReference type="EMBL" id="GMS99400.1"/>
    </source>
</evidence>
<proteinExistence type="predicted"/>
<reference evidence="2" key="1">
    <citation type="submission" date="2023-10" db="EMBL/GenBank/DDBJ databases">
        <title>Genome assembly of Pristionchus species.</title>
        <authorList>
            <person name="Yoshida K."/>
            <person name="Sommer R.J."/>
        </authorList>
    </citation>
    <scope>NUCLEOTIDE SEQUENCE</scope>
    <source>
        <strain evidence="2">RS0144</strain>
    </source>
</reference>
<evidence type="ECO:0000313" key="3">
    <source>
        <dbReference type="Proteomes" id="UP001432027"/>
    </source>
</evidence>
<feature type="non-terminal residue" evidence="2">
    <location>
        <position position="149"/>
    </location>
</feature>
<keyword evidence="3" id="KW-1185">Reference proteome</keyword>
<keyword evidence="1" id="KW-1133">Transmembrane helix</keyword>
<gene>
    <name evidence="2" type="ORF">PENTCL1PPCAC_21575</name>
</gene>
<comment type="caution">
    <text evidence="2">The sequence shown here is derived from an EMBL/GenBank/DDBJ whole genome shotgun (WGS) entry which is preliminary data.</text>
</comment>
<accession>A0AAV5TXY1</accession>
<keyword evidence="1" id="KW-0472">Membrane</keyword>
<sequence length="149" mass="16406">SPLSLRMAENTASLISLTSKTANRHMIGKRKLWIEYVMPKIGHAMGDHHCNTRLAAHCSILLSLGLLIIYYGRFNNLRNYASLVVQMHCLPADPAKTYAPISATIEIEHASMNAVTSQPCRFRTDPLTSIIVERMGAISIATTVTSPLT</sequence>
<name>A0AAV5TXY1_9BILA</name>